<protein>
    <submittedName>
        <fullName evidence="3">Site-specific integrase</fullName>
    </submittedName>
</protein>
<proteinExistence type="predicted"/>
<organism evidence="3 4">
    <name type="scientific">Catenulispora pinistramenti</name>
    <dbReference type="NCBI Taxonomy" id="2705254"/>
    <lineage>
        <taxon>Bacteria</taxon>
        <taxon>Bacillati</taxon>
        <taxon>Actinomycetota</taxon>
        <taxon>Actinomycetes</taxon>
        <taxon>Catenulisporales</taxon>
        <taxon>Catenulisporaceae</taxon>
        <taxon>Catenulispora</taxon>
    </lineage>
</organism>
<dbReference type="InterPro" id="IPR002104">
    <property type="entry name" value="Integrase_catalytic"/>
</dbReference>
<comment type="caution">
    <text evidence="3">The sequence shown here is derived from an EMBL/GenBank/DDBJ whole genome shotgun (WGS) entry which is preliminary data.</text>
</comment>
<dbReference type="InterPro" id="IPR011010">
    <property type="entry name" value="DNA_brk_join_enz"/>
</dbReference>
<dbReference type="EMBL" id="JAAFYZ010000061">
    <property type="protein sequence ID" value="MBS2548996.1"/>
    <property type="molecule type" value="Genomic_DNA"/>
</dbReference>
<keyword evidence="4" id="KW-1185">Reference proteome</keyword>
<evidence type="ECO:0000256" key="1">
    <source>
        <dbReference type="ARBA" id="ARBA00023172"/>
    </source>
</evidence>
<evidence type="ECO:0000259" key="2">
    <source>
        <dbReference type="PROSITE" id="PS51898"/>
    </source>
</evidence>
<reference evidence="3 4" key="1">
    <citation type="submission" date="2020-02" db="EMBL/GenBank/DDBJ databases">
        <title>Acidophilic actinobacteria isolated from forest soil.</title>
        <authorList>
            <person name="Golinska P."/>
        </authorList>
    </citation>
    <scope>NUCLEOTIDE SEQUENCE [LARGE SCALE GENOMIC DNA]</scope>
    <source>
        <strain evidence="3 4">NL8</strain>
    </source>
</reference>
<gene>
    <name evidence="3" type="ORF">KGQ19_19200</name>
</gene>
<evidence type="ECO:0000313" key="3">
    <source>
        <dbReference type="EMBL" id="MBS2548996.1"/>
    </source>
</evidence>
<dbReference type="Pfam" id="PF00589">
    <property type="entry name" value="Phage_integrase"/>
    <property type="match status" value="1"/>
</dbReference>
<sequence length="414" mass="46140">MSGIRSVSGIIKTLDGITVYPPAQPGDPWRAAFYDRDGKRKYRQAADEDGLARKLDPVKRRLAGLPDLNRFETASGADLIAYYLSPDRLPADRQWSSSYRADQERFGRKALEVIGDVPCRAIETWHMQQIVNRANTATSGARLRTFISGLIKIGGSMGFLTEPLPAVVHWQAGDRPRPTLKARICGESTDFIDMASLPRHRDVSALAWATQQKRLCRWWRELMPYVAAYSGIRRGEMLALSADDVDSTRRTIAVLRKVIEVNGKQTVELPKNGIVRTTLFPEVAPDGYRLAEMLTRRIGEARAERDAGSNPNALLFPARGGKYMYACSFYSSIAEPAFAAAGWRTPESGSRWTWHTLRHVFCTTALVEWKLDLTDVSKLAGHSTIRITADRYVGAVAGTLERAFERTGVKHTVG</sequence>
<dbReference type="PROSITE" id="PS51898">
    <property type="entry name" value="TYR_RECOMBINASE"/>
    <property type="match status" value="1"/>
</dbReference>
<keyword evidence="1" id="KW-0233">DNA recombination</keyword>
<dbReference type="Gene3D" id="1.10.443.10">
    <property type="entry name" value="Intergrase catalytic core"/>
    <property type="match status" value="1"/>
</dbReference>
<accession>A0ABS5KSH2</accession>
<dbReference type="CDD" id="cd00397">
    <property type="entry name" value="DNA_BRE_C"/>
    <property type="match status" value="1"/>
</dbReference>
<dbReference type="SUPFAM" id="SSF56349">
    <property type="entry name" value="DNA breaking-rejoining enzymes"/>
    <property type="match status" value="1"/>
</dbReference>
<evidence type="ECO:0000313" key="4">
    <source>
        <dbReference type="Proteomes" id="UP000730482"/>
    </source>
</evidence>
<feature type="domain" description="Tyr recombinase" evidence="2">
    <location>
        <begin position="192"/>
        <end position="405"/>
    </location>
</feature>
<dbReference type="InterPro" id="IPR013762">
    <property type="entry name" value="Integrase-like_cat_sf"/>
</dbReference>
<dbReference type="Proteomes" id="UP000730482">
    <property type="component" value="Unassembled WGS sequence"/>
</dbReference>
<name>A0ABS5KSH2_9ACTN</name>